<evidence type="ECO:0000313" key="2">
    <source>
        <dbReference type="Proteomes" id="UP000256970"/>
    </source>
</evidence>
<proteinExistence type="predicted"/>
<keyword evidence="2" id="KW-1185">Reference proteome</keyword>
<reference evidence="1 2" key="1">
    <citation type="submission" date="2016-10" db="EMBL/GenBank/DDBJ databases">
        <authorList>
            <person name="Cai Z."/>
        </authorList>
    </citation>
    <scope>NUCLEOTIDE SEQUENCE [LARGE SCALE GENOMIC DNA]</scope>
</reference>
<gene>
    <name evidence="1" type="ORF">BQ4739_LOCUS9907</name>
</gene>
<evidence type="ECO:0000313" key="1">
    <source>
        <dbReference type="EMBL" id="SZX69613.1"/>
    </source>
</evidence>
<dbReference type="Proteomes" id="UP000256970">
    <property type="component" value="Unassembled WGS sequence"/>
</dbReference>
<dbReference type="AlphaFoldDB" id="A0A383VXN8"/>
<name>A0A383VXN8_TETOB</name>
<protein>
    <submittedName>
        <fullName evidence="1">Uncharacterized protein</fullName>
    </submittedName>
</protein>
<sequence length="116" mass="12809">MSALTQLEELVTKKLLPASVLPSQLRSLRLTGVDSKLLDLSALTQLQEFVTCQLHPETVLPRQLHSLQVTGLHMPAQEYLRPASALQQLQRLSLEIGFDDGATETVLQLAKQLPSL</sequence>
<dbReference type="EMBL" id="FNXT01000942">
    <property type="protein sequence ID" value="SZX69613.1"/>
    <property type="molecule type" value="Genomic_DNA"/>
</dbReference>
<organism evidence="1 2">
    <name type="scientific">Tetradesmus obliquus</name>
    <name type="common">Green alga</name>
    <name type="synonym">Acutodesmus obliquus</name>
    <dbReference type="NCBI Taxonomy" id="3088"/>
    <lineage>
        <taxon>Eukaryota</taxon>
        <taxon>Viridiplantae</taxon>
        <taxon>Chlorophyta</taxon>
        <taxon>core chlorophytes</taxon>
        <taxon>Chlorophyceae</taxon>
        <taxon>CS clade</taxon>
        <taxon>Sphaeropleales</taxon>
        <taxon>Scenedesmaceae</taxon>
        <taxon>Tetradesmus</taxon>
    </lineage>
</organism>
<accession>A0A383VXN8</accession>